<dbReference type="SUPFAM" id="SSF52799">
    <property type="entry name" value="(Phosphotyrosine protein) phosphatases II"/>
    <property type="match status" value="1"/>
</dbReference>
<dbReference type="OrthoDB" id="10253954at2759"/>
<feature type="domain" description="Tyrosine-protein phosphatase" evidence="3">
    <location>
        <begin position="55"/>
        <end position="400"/>
    </location>
</feature>
<evidence type="ECO:0000259" key="4">
    <source>
        <dbReference type="PROSITE" id="PS50056"/>
    </source>
</evidence>
<dbReference type="SMART" id="SM00194">
    <property type="entry name" value="PTPc"/>
    <property type="match status" value="1"/>
</dbReference>
<dbReference type="Proteomes" id="UP000076761">
    <property type="component" value="Unassembled WGS sequence"/>
</dbReference>
<dbReference type="InterPro" id="IPR000387">
    <property type="entry name" value="Tyr_Pase_dom"/>
</dbReference>
<dbReference type="PROSITE" id="PS50056">
    <property type="entry name" value="TYR_PHOSPHATASE_2"/>
    <property type="match status" value="1"/>
</dbReference>
<dbReference type="InParanoid" id="A0A165U5H7"/>
<evidence type="ECO:0000259" key="3">
    <source>
        <dbReference type="PROSITE" id="PS50055"/>
    </source>
</evidence>
<evidence type="ECO:0000313" key="5">
    <source>
        <dbReference type="EMBL" id="KZT27674.1"/>
    </source>
</evidence>
<dbReference type="Gene3D" id="3.90.190.10">
    <property type="entry name" value="Protein tyrosine phosphatase superfamily"/>
    <property type="match status" value="1"/>
</dbReference>
<evidence type="ECO:0000256" key="1">
    <source>
        <dbReference type="ARBA" id="ARBA00009649"/>
    </source>
</evidence>
<name>A0A165U5H7_9AGAM</name>
<dbReference type="InterPro" id="IPR029021">
    <property type="entry name" value="Prot-tyrosine_phosphatase-like"/>
</dbReference>
<gene>
    <name evidence="5" type="ORF">NEOLEDRAFT_110275</name>
</gene>
<proteinExistence type="inferred from homology"/>
<reference evidence="5 6" key="1">
    <citation type="journal article" date="2016" name="Mol. Biol. Evol.">
        <title>Comparative Genomics of Early-Diverging Mushroom-Forming Fungi Provides Insights into the Origins of Lignocellulose Decay Capabilities.</title>
        <authorList>
            <person name="Nagy L.G."/>
            <person name="Riley R."/>
            <person name="Tritt A."/>
            <person name="Adam C."/>
            <person name="Daum C."/>
            <person name="Floudas D."/>
            <person name="Sun H."/>
            <person name="Yadav J.S."/>
            <person name="Pangilinan J."/>
            <person name="Larsson K.H."/>
            <person name="Matsuura K."/>
            <person name="Barry K."/>
            <person name="Labutti K."/>
            <person name="Kuo R."/>
            <person name="Ohm R.A."/>
            <person name="Bhattacharya S.S."/>
            <person name="Shirouzu T."/>
            <person name="Yoshinaga Y."/>
            <person name="Martin F.M."/>
            <person name="Grigoriev I.V."/>
            <person name="Hibbett D.S."/>
        </authorList>
    </citation>
    <scope>NUCLEOTIDE SEQUENCE [LARGE SCALE GENOMIC DNA]</scope>
    <source>
        <strain evidence="5 6">HHB14362 ss-1</strain>
    </source>
</reference>
<dbReference type="InterPro" id="IPR050348">
    <property type="entry name" value="Protein-Tyr_Phosphatase"/>
</dbReference>
<evidence type="ECO:0000256" key="2">
    <source>
        <dbReference type="SAM" id="MobiDB-lite"/>
    </source>
</evidence>
<dbReference type="PROSITE" id="PS50055">
    <property type="entry name" value="TYR_PHOSPHATASE_PTP"/>
    <property type="match status" value="1"/>
</dbReference>
<keyword evidence="6" id="KW-1185">Reference proteome</keyword>
<organism evidence="5 6">
    <name type="scientific">Neolentinus lepideus HHB14362 ss-1</name>
    <dbReference type="NCBI Taxonomy" id="1314782"/>
    <lineage>
        <taxon>Eukaryota</taxon>
        <taxon>Fungi</taxon>
        <taxon>Dikarya</taxon>
        <taxon>Basidiomycota</taxon>
        <taxon>Agaricomycotina</taxon>
        <taxon>Agaricomycetes</taxon>
        <taxon>Gloeophyllales</taxon>
        <taxon>Gloeophyllaceae</taxon>
        <taxon>Neolentinus</taxon>
    </lineage>
</organism>
<dbReference type="PANTHER" id="PTHR19134">
    <property type="entry name" value="RECEPTOR-TYPE TYROSINE-PROTEIN PHOSPHATASE"/>
    <property type="match status" value="1"/>
</dbReference>
<dbReference type="STRING" id="1314782.A0A165U5H7"/>
<sequence length="410" mass="44996">MSTHTQLPKWLQAAQSLDHLNAVVTALTNRERLRASARTASRHKSHSSKVHRASFGTSSSLLTKSDQVTHYSVTVGNRPENKPGNRYADIEPYDRTRVVVEDQLGMGSGKTSSVGIGRYLNANWVRELAGGKWWIATQAPLPNTAHAFLSVILQPTTQPPPDLHHPFESEFHRQHSSRPGRIRTIVQLTQNFERGRQKAHVYFPPLVGQSWIVDPEPGCSAPSIKVTLLSIKMVDGARCAHSTVSIIPVGAPPDQEPIVFQHLLFGAWPDHGVPEDEDKLALLKYAKLVDVINRDLSLQPSRTPADLDPDPPIMVNCSAGIGRTGAFIACSSLLRYFGFIGGSPKREGPVQPLPSPLGPLPSNISEDLVALEIDSLREQRPGMAERPEQIVFVYEVITAALIGKQEQYAG</sequence>
<dbReference type="FunCoup" id="A0A165U5H7">
    <property type="interactions" value="519"/>
</dbReference>
<dbReference type="PRINTS" id="PR00700">
    <property type="entry name" value="PRTYPHPHTASE"/>
</dbReference>
<dbReference type="SMART" id="SM00404">
    <property type="entry name" value="PTPc_motif"/>
    <property type="match status" value="1"/>
</dbReference>
<protein>
    <submittedName>
        <fullName evidence="5">Phosphatases II</fullName>
    </submittedName>
</protein>
<dbReference type="EMBL" id="KV425561">
    <property type="protein sequence ID" value="KZT27674.1"/>
    <property type="molecule type" value="Genomic_DNA"/>
</dbReference>
<dbReference type="PANTHER" id="PTHR19134:SF449">
    <property type="entry name" value="TYROSINE-PROTEIN PHOSPHATASE 1"/>
    <property type="match status" value="1"/>
</dbReference>
<evidence type="ECO:0000313" key="6">
    <source>
        <dbReference type="Proteomes" id="UP000076761"/>
    </source>
</evidence>
<feature type="compositionally biased region" description="Basic residues" evidence="2">
    <location>
        <begin position="40"/>
        <end position="52"/>
    </location>
</feature>
<dbReference type="InterPro" id="IPR003595">
    <property type="entry name" value="Tyr_Pase_cat"/>
</dbReference>
<comment type="similarity">
    <text evidence="1">Belongs to the protein-tyrosine phosphatase family. Non-receptor class subfamily.</text>
</comment>
<dbReference type="CDD" id="cd00047">
    <property type="entry name" value="PTPc"/>
    <property type="match status" value="1"/>
</dbReference>
<dbReference type="InterPro" id="IPR000242">
    <property type="entry name" value="PTP_cat"/>
</dbReference>
<dbReference type="Pfam" id="PF00102">
    <property type="entry name" value="Y_phosphatase"/>
    <property type="match status" value="2"/>
</dbReference>
<dbReference type="AlphaFoldDB" id="A0A165U5H7"/>
<dbReference type="GO" id="GO:0004725">
    <property type="term" value="F:protein tyrosine phosphatase activity"/>
    <property type="evidence" value="ECO:0007669"/>
    <property type="project" value="InterPro"/>
</dbReference>
<feature type="domain" description="Tyrosine specific protein phosphatases" evidence="4">
    <location>
        <begin position="283"/>
        <end position="391"/>
    </location>
</feature>
<accession>A0A165U5H7</accession>
<feature type="region of interest" description="Disordered" evidence="2">
    <location>
        <begin position="36"/>
        <end position="56"/>
    </location>
</feature>